<dbReference type="Pfam" id="PF04615">
    <property type="entry name" value="Utp14"/>
    <property type="match status" value="1"/>
</dbReference>
<dbReference type="GO" id="GO:0000447">
    <property type="term" value="P:endonucleolytic cleavage in ITS1 to separate SSU-rRNA from 5.8S rRNA and LSU-rRNA from tricistronic rRNA transcript (SSU-rRNA, 5.8S rRNA, LSU-rRNA)"/>
    <property type="evidence" value="ECO:0007669"/>
    <property type="project" value="EnsemblFungi"/>
</dbReference>
<feature type="region of interest" description="Disordered" evidence="4">
    <location>
        <begin position="112"/>
        <end position="230"/>
    </location>
</feature>
<dbReference type="OrthoDB" id="277439at2759"/>
<feature type="region of interest" description="Disordered" evidence="4">
    <location>
        <begin position="500"/>
        <end position="534"/>
    </location>
</feature>
<evidence type="ECO:0000256" key="4">
    <source>
        <dbReference type="SAM" id="MobiDB-lite"/>
    </source>
</evidence>
<keyword evidence="2" id="KW-0597">Phosphoprotein</keyword>
<feature type="compositionally biased region" description="Polar residues" evidence="4">
    <location>
        <begin position="660"/>
        <end position="674"/>
    </location>
</feature>
<dbReference type="GO" id="GO:0000480">
    <property type="term" value="P:endonucleolytic cleavage in 5'-ETS of tricistronic rRNA transcript (SSU-rRNA, 5.8S rRNA, LSU-rRNA)"/>
    <property type="evidence" value="ECO:0007669"/>
    <property type="project" value="EnsemblFungi"/>
</dbReference>
<evidence type="ECO:0000313" key="5">
    <source>
        <dbReference type="EMBL" id="CCE64520.1"/>
    </source>
</evidence>
<name>G8BX92_TETPH</name>
<feature type="region of interest" description="Disordered" evidence="4">
    <location>
        <begin position="26"/>
        <end position="97"/>
    </location>
</feature>
<dbReference type="Proteomes" id="UP000005666">
    <property type="component" value="Chromosome 9"/>
</dbReference>
<dbReference type="OMA" id="QVIEPMD"/>
<feature type="compositionally biased region" description="Basic and acidic residues" evidence="4">
    <location>
        <begin position="716"/>
        <end position="733"/>
    </location>
</feature>
<keyword evidence="6" id="KW-1185">Reference proteome</keyword>
<evidence type="ECO:0000256" key="3">
    <source>
        <dbReference type="ARBA" id="ARBA00023242"/>
    </source>
</evidence>
<feature type="compositionally biased region" description="Basic and acidic residues" evidence="4">
    <location>
        <begin position="649"/>
        <end position="659"/>
    </location>
</feature>
<gene>
    <name evidence="5" type="primary">TPHA0I00130</name>
    <name evidence="5" type="ordered locus">TPHA_0I00130</name>
</gene>
<comment type="subcellular location">
    <subcellularLocation>
        <location evidence="1">Nucleus</location>
        <location evidence="1">Nucleolus</location>
    </subcellularLocation>
</comment>
<evidence type="ECO:0000313" key="6">
    <source>
        <dbReference type="Proteomes" id="UP000005666"/>
    </source>
</evidence>
<accession>G8BX92</accession>
<dbReference type="STRING" id="1071381.G8BX92"/>
<sequence>MAKKKRTSRAKSSKRALNALELAEKAVRGYGTDSDSDDNGYRGRGRGKGPTRRSNVVNLLKRVGGKEDDDDEAAEDSFEDEELDSDEAFGSGEDFDVMDSKFSQTLRDLKKKNGDDYELDIDEEGGYTSIDDDDLMSLSQVWDMDEKPKKTHDADDAADDITTTSEFKLNDDDISSQSSESSSSDDSDDGSESDPFDEISEDENDIHLKTITDDLSKNDDGTSKKRLDNYADGEEDEFNLPSISRIGISSTTSMGLAGNKLNLADMMSVVEDKEAVSKASLLKSDNKLTVSIPLPQRIQQRNERKAAYEISKDEVNKWNDVVKQNRRSEYLSFPLNPKVQHNEATTFSRADGKSKTELEVKVNEILKDSSLADPEKEQTFEQLATATVTPEEMQKRTAERRLMRELMFREERKSKRLKKIKSKAFHRIKKKEMLRNKEMAGLSDESDTDMDIVRAKERMTLKHKSNNKWAKDMVKHGMSNDANTREEIEEMFKQGEKLRQKILDRKDGESDEDKNLSDYEREQEDEDSLAISDPMDAKAKFGKSGVMNMAFMKNAEAREREDNKKLMERLRDAEASEQITLFASDDENENNGENVRLNNGRRIYTPGNLQAKEEMDKMKEELLEEQKVDESRLLANRLSTKKNVKKDKTKADDKKEKSSIETSNDTVDAESNANPWLDGDSDDEAYAHKQSSKVSVIEKDSTAEKKALYKLAKSTAKSDSKSKSLKNKNRDEDLLLDMEDSNRLQIKDAFNGSDDDDASDSKGFMFKQQDVIAEAFAGDNVVAEFEEDKKRTVIDEDDKEEDVTMPGWGDWAGAGARPKKKRKFIKKIQGVVTKDNRKDKNLKNVIINEKQNKKNSKYQSSSVPFPYENKEQYERSLRMPIGQEWTSRASHQKLIKPRITTKPGEVIDPLKTLFK</sequence>
<dbReference type="AlphaFoldDB" id="G8BX92"/>
<evidence type="ECO:0000256" key="2">
    <source>
        <dbReference type="ARBA" id="ARBA00022553"/>
    </source>
</evidence>
<dbReference type="eggNOG" id="KOG2172">
    <property type="taxonomic scope" value="Eukaryota"/>
</dbReference>
<feature type="compositionally biased region" description="Basic and acidic residues" evidence="4">
    <location>
        <begin position="144"/>
        <end position="155"/>
    </location>
</feature>
<dbReference type="GO" id="GO:0008047">
    <property type="term" value="F:enzyme activator activity"/>
    <property type="evidence" value="ECO:0007669"/>
    <property type="project" value="EnsemblFungi"/>
</dbReference>
<dbReference type="KEGG" id="tpf:TPHA_0I00130"/>
<feature type="region of interest" description="Disordered" evidence="4">
    <location>
        <begin position="608"/>
        <end position="698"/>
    </location>
</feature>
<dbReference type="PANTHER" id="PTHR14150:SF12">
    <property type="entry name" value="U3 SMALL NUCLEOLAR RNA-ASSOCIATED PROTEIN 14 HOMOLOG A"/>
    <property type="match status" value="1"/>
</dbReference>
<feature type="compositionally biased region" description="Basic and acidic residues" evidence="4">
    <location>
        <begin position="500"/>
        <end position="520"/>
    </location>
</feature>
<dbReference type="EMBL" id="HE612864">
    <property type="protein sequence ID" value="CCE64520.1"/>
    <property type="molecule type" value="Genomic_DNA"/>
</dbReference>
<organism evidence="5 6">
    <name type="scientific">Tetrapisispora phaffii (strain ATCC 24235 / CBS 4417 / NBRC 1672 / NRRL Y-8282 / UCD 70-5)</name>
    <name type="common">Yeast</name>
    <name type="synonym">Fabospora phaffii</name>
    <dbReference type="NCBI Taxonomy" id="1071381"/>
    <lineage>
        <taxon>Eukaryota</taxon>
        <taxon>Fungi</taxon>
        <taxon>Dikarya</taxon>
        <taxon>Ascomycota</taxon>
        <taxon>Saccharomycotina</taxon>
        <taxon>Saccharomycetes</taxon>
        <taxon>Saccharomycetales</taxon>
        <taxon>Saccharomycetaceae</taxon>
        <taxon>Tetrapisispora</taxon>
    </lineage>
</organism>
<feature type="compositionally biased region" description="Basic residues" evidence="4">
    <location>
        <begin position="639"/>
        <end position="648"/>
    </location>
</feature>
<dbReference type="HOGENOM" id="CLU_003783_0_2_1"/>
<dbReference type="RefSeq" id="XP_003686954.1">
    <property type="nucleotide sequence ID" value="XM_003686906.1"/>
</dbReference>
<feature type="compositionally biased region" description="Basic and acidic residues" evidence="4">
    <location>
        <begin position="611"/>
        <end position="632"/>
    </location>
</feature>
<dbReference type="GO" id="GO:0000472">
    <property type="term" value="P:endonucleolytic cleavage to generate mature 5'-end of SSU-rRNA from (SSU-rRNA, 5.8S rRNA, LSU-rRNA)"/>
    <property type="evidence" value="ECO:0007669"/>
    <property type="project" value="EnsemblFungi"/>
</dbReference>
<evidence type="ECO:0000256" key="1">
    <source>
        <dbReference type="ARBA" id="ARBA00004604"/>
    </source>
</evidence>
<proteinExistence type="predicted"/>
<feature type="region of interest" description="Disordered" evidence="4">
    <location>
        <begin position="796"/>
        <end position="815"/>
    </location>
</feature>
<dbReference type="GO" id="GO:0032040">
    <property type="term" value="C:small-subunit processome"/>
    <property type="evidence" value="ECO:0007669"/>
    <property type="project" value="EnsemblFungi"/>
</dbReference>
<dbReference type="GeneID" id="11534644"/>
<feature type="compositionally biased region" description="Basic and acidic residues" evidence="4">
    <location>
        <begin position="205"/>
        <end position="229"/>
    </location>
</feature>
<feature type="compositionally biased region" description="Acidic residues" evidence="4">
    <location>
        <begin position="67"/>
        <end position="97"/>
    </location>
</feature>
<feature type="compositionally biased region" description="Acidic residues" evidence="4">
    <location>
        <begin position="183"/>
        <end position="204"/>
    </location>
</feature>
<feature type="compositionally biased region" description="Acidic residues" evidence="4">
    <location>
        <begin position="116"/>
        <end position="135"/>
    </location>
</feature>
<dbReference type="InterPro" id="IPR006709">
    <property type="entry name" value="SSU_processome_Utp14"/>
</dbReference>
<protein>
    <submittedName>
        <fullName evidence="5">Uncharacterized protein</fullName>
    </submittedName>
</protein>
<dbReference type="PANTHER" id="PTHR14150">
    <property type="entry name" value="U3 SMALL NUCLEOLAR RNA-ASSOCIATED PROTEIN 14"/>
    <property type="match status" value="1"/>
</dbReference>
<feature type="region of interest" description="Disordered" evidence="4">
    <location>
        <begin position="711"/>
        <end position="737"/>
    </location>
</feature>
<reference evidence="5 6" key="1">
    <citation type="journal article" date="2011" name="Proc. Natl. Acad. Sci. U.S.A.">
        <title>Evolutionary erosion of yeast sex chromosomes by mating-type switching accidents.</title>
        <authorList>
            <person name="Gordon J.L."/>
            <person name="Armisen D."/>
            <person name="Proux-Wera E."/>
            <person name="Oheigeartaigh S.S."/>
            <person name="Byrne K.P."/>
            <person name="Wolfe K.H."/>
        </authorList>
    </citation>
    <scope>NUCLEOTIDE SEQUENCE [LARGE SCALE GENOMIC DNA]</scope>
    <source>
        <strain evidence="6">ATCC 24235 / CBS 4417 / NBRC 1672 / NRRL Y-8282 / UCD 70-5</strain>
    </source>
</reference>
<keyword evidence="3" id="KW-0539">Nucleus</keyword>